<name>A0A841BS86_9ACTN</name>
<protein>
    <submittedName>
        <fullName evidence="2">Uncharacterized protein</fullName>
    </submittedName>
</protein>
<evidence type="ECO:0000256" key="1">
    <source>
        <dbReference type="SAM" id="MobiDB-lite"/>
    </source>
</evidence>
<keyword evidence="3" id="KW-1185">Reference proteome</keyword>
<feature type="region of interest" description="Disordered" evidence="1">
    <location>
        <begin position="173"/>
        <end position="213"/>
    </location>
</feature>
<comment type="caution">
    <text evidence="2">The sequence shown here is derived from an EMBL/GenBank/DDBJ whole genome shotgun (WGS) entry which is preliminary data.</text>
</comment>
<reference evidence="2 3" key="1">
    <citation type="submission" date="2020-08" db="EMBL/GenBank/DDBJ databases">
        <title>Sequencing the genomes of 1000 actinobacteria strains.</title>
        <authorList>
            <person name="Klenk H.-P."/>
        </authorList>
    </citation>
    <scope>NUCLEOTIDE SEQUENCE [LARGE SCALE GENOMIC DNA]</scope>
    <source>
        <strain evidence="2 3">DSM 45362</strain>
    </source>
</reference>
<gene>
    <name evidence="2" type="ORF">F4553_003039</name>
</gene>
<feature type="compositionally biased region" description="Basic and acidic residues" evidence="1">
    <location>
        <begin position="179"/>
        <end position="190"/>
    </location>
</feature>
<accession>A0A841BS86</accession>
<feature type="compositionally biased region" description="Basic and acidic residues" evidence="1">
    <location>
        <begin position="18"/>
        <end position="35"/>
    </location>
</feature>
<evidence type="ECO:0000313" key="3">
    <source>
        <dbReference type="Proteomes" id="UP000587527"/>
    </source>
</evidence>
<feature type="region of interest" description="Disordered" evidence="1">
    <location>
        <begin position="1"/>
        <end position="35"/>
    </location>
</feature>
<dbReference type="EMBL" id="JACHMN010000002">
    <property type="protein sequence ID" value="MBB5869660.1"/>
    <property type="molecule type" value="Genomic_DNA"/>
</dbReference>
<proteinExistence type="predicted"/>
<dbReference type="Proteomes" id="UP000587527">
    <property type="component" value="Unassembled WGS sequence"/>
</dbReference>
<dbReference type="AlphaFoldDB" id="A0A841BS86"/>
<organism evidence="2 3">
    <name type="scientific">Allocatelliglobosispora scoriae</name>
    <dbReference type="NCBI Taxonomy" id="643052"/>
    <lineage>
        <taxon>Bacteria</taxon>
        <taxon>Bacillati</taxon>
        <taxon>Actinomycetota</taxon>
        <taxon>Actinomycetes</taxon>
        <taxon>Micromonosporales</taxon>
        <taxon>Micromonosporaceae</taxon>
        <taxon>Allocatelliglobosispora</taxon>
    </lineage>
</organism>
<sequence>MTSTLPSGRSVEVAAGDAGRHARDERVTGGLHEDAARPDAGVLRVPFGGGTDEAGVERVDVVLALPHRPAGVVHAHEAAAAADVGLERGTLGGVEQDTTGLDEDHGVADGEVRGVERGRVVGLLDVDRLAVLRAELGGEVAHGLPSLHVGGVEVGLVEEQHAEPAVVVRCGVGHRGGHRSGDQQQRDERCGGPAEHASRRATGAALVRRRRQP</sequence>
<evidence type="ECO:0000313" key="2">
    <source>
        <dbReference type="EMBL" id="MBB5869660.1"/>
    </source>
</evidence>